<dbReference type="RefSeq" id="WP_264544001.1">
    <property type="nucleotide sequence ID" value="NZ_BAABIP010000007.1"/>
</dbReference>
<dbReference type="Proteomes" id="UP001500141">
    <property type="component" value="Unassembled WGS sequence"/>
</dbReference>
<dbReference type="EMBL" id="BAABIP010000007">
    <property type="protein sequence ID" value="GAA4761499.1"/>
    <property type="molecule type" value="Genomic_DNA"/>
</dbReference>
<organism evidence="2 3">
    <name type="scientific">Flavobacterium hankyongi</name>
    <dbReference type="NCBI Taxonomy" id="1176532"/>
    <lineage>
        <taxon>Bacteria</taxon>
        <taxon>Pseudomonadati</taxon>
        <taxon>Bacteroidota</taxon>
        <taxon>Flavobacteriia</taxon>
        <taxon>Flavobacteriales</taxon>
        <taxon>Flavobacteriaceae</taxon>
        <taxon>Flavobacterium</taxon>
    </lineage>
</organism>
<dbReference type="SUPFAM" id="SSF52540">
    <property type="entry name" value="P-loop containing nucleoside triphosphate hydrolases"/>
    <property type="match status" value="1"/>
</dbReference>
<dbReference type="InterPro" id="IPR003593">
    <property type="entry name" value="AAA+_ATPase"/>
</dbReference>
<dbReference type="Gene3D" id="3.40.50.300">
    <property type="entry name" value="P-loop containing nucleotide triphosphate hydrolases"/>
    <property type="match status" value="1"/>
</dbReference>
<evidence type="ECO:0000313" key="2">
    <source>
        <dbReference type="EMBL" id="GAA4761499.1"/>
    </source>
</evidence>
<reference evidence="3" key="1">
    <citation type="journal article" date="2019" name="Int. J. Syst. Evol. Microbiol.">
        <title>The Global Catalogue of Microorganisms (GCM) 10K type strain sequencing project: providing services to taxonomists for standard genome sequencing and annotation.</title>
        <authorList>
            <consortium name="The Broad Institute Genomics Platform"/>
            <consortium name="The Broad Institute Genome Sequencing Center for Infectious Disease"/>
            <person name="Wu L."/>
            <person name="Ma J."/>
        </authorList>
    </citation>
    <scope>NUCLEOTIDE SEQUENCE [LARGE SCALE GENOMIC DNA]</scope>
    <source>
        <strain evidence="3">JCM 18198</strain>
    </source>
</reference>
<dbReference type="PANTHER" id="PTHR43581:SF4">
    <property type="entry name" value="ATP_GTP PHOSPHATASE"/>
    <property type="match status" value="1"/>
</dbReference>
<dbReference type="Pfam" id="PF13304">
    <property type="entry name" value="AAA_21"/>
    <property type="match status" value="1"/>
</dbReference>
<evidence type="ECO:0000313" key="3">
    <source>
        <dbReference type="Proteomes" id="UP001500141"/>
    </source>
</evidence>
<accession>A0ABP8ZQ14</accession>
<comment type="caution">
    <text evidence="2">The sequence shown here is derived from an EMBL/GenBank/DDBJ whole genome shotgun (WGS) entry which is preliminary data.</text>
</comment>
<keyword evidence="3" id="KW-1185">Reference proteome</keyword>
<gene>
    <name evidence="2" type="ORF">GCM10023230_08320</name>
</gene>
<dbReference type="InterPro" id="IPR051396">
    <property type="entry name" value="Bact_Antivir_Def_Nuclease"/>
</dbReference>
<sequence>MEKVPFSYYASLEVGGVNCFKDNQKLELSNQSDYYKWTIILGDNGTGKTTLLKILDKLQPDPKSVDNNGIEIFIPKYFIGGITNDNKLILEDLKAKKIDLILELISSKKKSKITISSKTNNYSLYNSDFKETFILSYGASRRMSKNQSLQTSVRSFTNSLFDDSIELINAEEWFLQKEYAVLKSSRSSKPKFEREFNLVKELLIDILPDVTDIHSRTFDEEISKPSIEVETSFGWINIRNLSFGYQTLSALIVDIAANMMEKYPDSNNPLGEPVIILIDEIDLHLHPKWQREVLDKFSTYFPNAQFIVTAHSPLIAQAAQDKNANIVVCRKEGDKVVIDNKPENVKGWRIDQILTSDLFEVSSSQSNKIEKLRDEKISFLLKNKLTKQEKERLSLINEELLSVPSFDDKESNDAESLIRKAASIIRKK</sequence>
<protein>
    <recommendedName>
        <fullName evidence="1">AAA+ ATPase domain-containing protein</fullName>
    </recommendedName>
</protein>
<evidence type="ECO:0000259" key="1">
    <source>
        <dbReference type="SMART" id="SM00382"/>
    </source>
</evidence>
<feature type="domain" description="AAA+ ATPase" evidence="1">
    <location>
        <begin position="34"/>
        <end position="339"/>
    </location>
</feature>
<dbReference type="InterPro" id="IPR027417">
    <property type="entry name" value="P-loop_NTPase"/>
</dbReference>
<dbReference type="SMART" id="SM00382">
    <property type="entry name" value="AAA"/>
    <property type="match status" value="1"/>
</dbReference>
<proteinExistence type="predicted"/>
<dbReference type="InterPro" id="IPR003959">
    <property type="entry name" value="ATPase_AAA_core"/>
</dbReference>
<name>A0ABP8ZQ14_9FLAO</name>
<dbReference type="PANTHER" id="PTHR43581">
    <property type="entry name" value="ATP/GTP PHOSPHATASE"/>
    <property type="match status" value="1"/>
</dbReference>